<keyword evidence="3" id="KW-1185">Reference proteome</keyword>
<reference evidence="3" key="1">
    <citation type="submission" date="2020-05" db="EMBL/GenBank/DDBJ databases">
        <title>Frigoriglobus tundricola gen. nov., sp. nov., a psychrotolerant cellulolytic planctomycete of the family Gemmataceae with two divergent copies of 16S rRNA gene.</title>
        <authorList>
            <person name="Kulichevskaya I.S."/>
            <person name="Ivanova A.A."/>
            <person name="Naumoff D.G."/>
            <person name="Beletsky A.V."/>
            <person name="Rijpstra W.I.C."/>
            <person name="Sinninghe Damste J.S."/>
            <person name="Mardanov A.V."/>
            <person name="Ravin N.V."/>
            <person name="Dedysh S.N."/>
        </authorList>
    </citation>
    <scope>NUCLEOTIDE SEQUENCE [LARGE SCALE GENOMIC DNA]</scope>
    <source>
        <strain evidence="3">PL17</strain>
    </source>
</reference>
<name>A0A6M5YIM4_9BACT</name>
<evidence type="ECO:0000313" key="3">
    <source>
        <dbReference type="Proteomes" id="UP000503447"/>
    </source>
</evidence>
<feature type="region of interest" description="Disordered" evidence="1">
    <location>
        <begin position="51"/>
        <end position="72"/>
    </location>
</feature>
<gene>
    <name evidence="2" type="ORF">FTUN_0596</name>
</gene>
<dbReference type="Proteomes" id="UP000503447">
    <property type="component" value="Chromosome"/>
</dbReference>
<sequence length="72" mass="7984">MILLSPGRIDVDNAAPITIQTVPSPEKLKAELIALYRTVRHTRSLLRLSERIHADRQSNKSASMPEAAHAAR</sequence>
<dbReference type="AlphaFoldDB" id="A0A6M5YIM4"/>
<dbReference type="EMBL" id="CP053452">
    <property type="protein sequence ID" value="QJW93093.1"/>
    <property type="molecule type" value="Genomic_DNA"/>
</dbReference>
<proteinExistence type="predicted"/>
<evidence type="ECO:0000313" key="2">
    <source>
        <dbReference type="EMBL" id="QJW93093.1"/>
    </source>
</evidence>
<evidence type="ECO:0000256" key="1">
    <source>
        <dbReference type="SAM" id="MobiDB-lite"/>
    </source>
</evidence>
<protein>
    <submittedName>
        <fullName evidence="2">Uncharacterized protein</fullName>
    </submittedName>
</protein>
<accession>A0A6M5YIM4</accession>
<dbReference type="KEGG" id="ftj:FTUN_0596"/>
<organism evidence="2 3">
    <name type="scientific">Frigoriglobus tundricola</name>
    <dbReference type="NCBI Taxonomy" id="2774151"/>
    <lineage>
        <taxon>Bacteria</taxon>
        <taxon>Pseudomonadati</taxon>
        <taxon>Planctomycetota</taxon>
        <taxon>Planctomycetia</taxon>
        <taxon>Gemmatales</taxon>
        <taxon>Gemmataceae</taxon>
        <taxon>Frigoriglobus</taxon>
    </lineage>
</organism>